<proteinExistence type="predicted"/>
<keyword evidence="2" id="KW-1185">Reference proteome</keyword>
<evidence type="ECO:0000313" key="2">
    <source>
        <dbReference type="Proteomes" id="UP000320735"/>
    </source>
</evidence>
<name>A0A5C6B3V5_9PLAN</name>
<evidence type="ECO:0000313" key="1">
    <source>
        <dbReference type="EMBL" id="TWU06608.1"/>
    </source>
</evidence>
<dbReference type="AlphaFoldDB" id="A0A5C6B3V5"/>
<reference evidence="1 2" key="1">
    <citation type="submission" date="2019-02" db="EMBL/GenBank/DDBJ databases">
        <title>Deep-cultivation of Planctomycetes and their phenomic and genomic characterization uncovers novel biology.</title>
        <authorList>
            <person name="Wiegand S."/>
            <person name="Jogler M."/>
            <person name="Boedeker C."/>
            <person name="Pinto D."/>
            <person name="Vollmers J."/>
            <person name="Rivas-Marin E."/>
            <person name="Kohn T."/>
            <person name="Peeters S.H."/>
            <person name="Heuer A."/>
            <person name="Rast P."/>
            <person name="Oberbeckmann S."/>
            <person name="Bunk B."/>
            <person name="Jeske O."/>
            <person name="Meyerdierks A."/>
            <person name="Storesund J.E."/>
            <person name="Kallscheuer N."/>
            <person name="Luecker S."/>
            <person name="Lage O.M."/>
            <person name="Pohl T."/>
            <person name="Merkel B.J."/>
            <person name="Hornburger P."/>
            <person name="Mueller R.-W."/>
            <person name="Bruemmer F."/>
            <person name="Labrenz M."/>
            <person name="Spormann A.M."/>
            <person name="Op Den Camp H."/>
            <person name="Overmann J."/>
            <person name="Amann R."/>
            <person name="Jetten M.S.M."/>
            <person name="Mascher T."/>
            <person name="Medema M.H."/>
            <person name="Devos D.P."/>
            <person name="Kaster A.-K."/>
            <person name="Ovreas L."/>
            <person name="Rohde M."/>
            <person name="Galperin M.Y."/>
            <person name="Jogler C."/>
        </authorList>
    </citation>
    <scope>NUCLEOTIDE SEQUENCE [LARGE SCALE GENOMIC DNA]</scope>
    <source>
        <strain evidence="1 2">CA54</strain>
    </source>
</reference>
<comment type="caution">
    <text evidence="1">The sequence shown here is derived from an EMBL/GenBank/DDBJ whole genome shotgun (WGS) entry which is preliminary data.</text>
</comment>
<sequence length="82" mass="9309">MGTLKTSELLQALWCQTWQLSRLRLDVAAAAALARRRSHLVISLWMSHLARCYWHRDDSYAWNDASSLVAIVAMSLWLGPPA</sequence>
<protein>
    <submittedName>
        <fullName evidence="1">Uncharacterized protein</fullName>
    </submittedName>
</protein>
<dbReference type="EMBL" id="SJPP01000003">
    <property type="protein sequence ID" value="TWU06608.1"/>
    <property type="molecule type" value="Genomic_DNA"/>
</dbReference>
<gene>
    <name evidence="1" type="ORF">CA54_50050</name>
</gene>
<organism evidence="1 2">
    <name type="scientific">Symmachiella macrocystis</name>
    <dbReference type="NCBI Taxonomy" id="2527985"/>
    <lineage>
        <taxon>Bacteria</taxon>
        <taxon>Pseudomonadati</taxon>
        <taxon>Planctomycetota</taxon>
        <taxon>Planctomycetia</taxon>
        <taxon>Planctomycetales</taxon>
        <taxon>Planctomycetaceae</taxon>
        <taxon>Symmachiella</taxon>
    </lineage>
</organism>
<accession>A0A5C6B3V5</accession>
<dbReference type="Proteomes" id="UP000320735">
    <property type="component" value="Unassembled WGS sequence"/>
</dbReference>